<dbReference type="PROSITE" id="PS51354">
    <property type="entry name" value="GLUTAREDOXIN_2"/>
    <property type="match status" value="1"/>
</dbReference>
<feature type="domain" description="Glutaredoxin" evidence="1">
    <location>
        <begin position="12"/>
        <end position="77"/>
    </location>
</feature>
<evidence type="ECO:0000313" key="2">
    <source>
        <dbReference type="EMBL" id="QHT80098.1"/>
    </source>
</evidence>
<name>A0A6C0HHI4_9ZZZZ</name>
<accession>A0A6C0HHI4</accession>
<dbReference type="InterPro" id="IPR036249">
    <property type="entry name" value="Thioredoxin-like_sf"/>
</dbReference>
<dbReference type="Gene3D" id="3.40.30.10">
    <property type="entry name" value="Glutaredoxin"/>
    <property type="match status" value="1"/>
</dbReference>
<proteinExistence type="predicted"/>
<dbReference type="InterPro" id="IPR002109">
    <property type="entry name" value="Glutaredoxin"/>
</dbReference>
<evidence type="ECO:0000259" key="1">
    <source>
        <dbReference type="Pfam" id="PF00462"/>
    </source>
</evidence>
<protein>
    <recommendedName>
        <fullName evidence="1">Glutaredoxin domain-containing protein</fullName>
    </recommendedName>
</protein>
<dbReference type="CDD" id="cd02066">
    <property type="entry name" value="GRX_family"/>
    <property type="match status" value="1"/>
</dbReference>
<dbReference type="AlphaFoldDB" id="A0A6C0HHI4"/>
<dbReference type="PRINTS" id="PR00160">
    <property type="entry name" value="GLUTAREDOXIN"/>
</dbReference>
<organism evidence="2">
    <name type="scientific">viral metagenome</name>
    <dbReference type="NCBI Taxonomy" id="1070528"/>
    <lineage>
        <taxon>unclassified sequences</taxon>
        <taxon>metagenomes</taxon>
        <taxon>organismal metagenomes</taxon>
    </lineage>
</organism>
<dbReference type="EMBL" id="MN739961">
    <property type="protein sequence ID" value="QHT80098.1"/>
    <property type="molecule type" value="Genomic_DNA"/>
</dbReference>
<dbReference type="InterPro" id="IPR014025">
    <property type="entry name" value="Glutaredoxin_subgr"/>
</dbReference>
<sequence length="96" mass="11204">MDYLQPMDGIYTIYTRSGCSYCKMVMELLKHENPAVDEVCCDEYIAHSKPQFFQFIKQIAGKEHKTFPVVFLDREFIGGYTETKAFLEYLDTLPKS</sequence>
<dbReference type="SUPFAM" id="SSF52833">
    <property type="entry name" value="Thioredoxin-like"/>
    <property type="match status" value="1"/>
</dbReference>
<dbReference type="Pfam" id="PF00462">
    <property type="entry name" value="Glutaredoxin"/>
    <property type="match status" value="1"/>
</dbReference>
<reference evidence="2" key="1">
    <citation type="journal article" date="2020" name="Nature">
        <title>Giant virus diversity and host interactions through global metagenomics.</title>
        <authorList>
            <person name="Schulz F."/>
            <person name="Roux S."/>
            <person name="Paez-Espino D."/>
            <person name="Jungbluth S."/>
            <person name="Walsh D.A."/>
            <person name="Denef V.J."/>
            <person name="McMahon K.D."/>
            <person name="Konstantinidis K.T."/>
            <person name="Eloe-Fadrosh E.A."/>
            <person name="Kyrpides N.C."/>
            <person name="Woyke T."/>
        </authorList>
    </citation>
    <scope>NUCLEOTIDE SEQUENCE</scope>
    <source>
        <strain evidence="2">GVMAG-M-3300023184-105</strain>
    </source>
</reference>